<dbReference type="InterPro" id="IPR029058">
    <property type="entry name" value="AB_hydrolase_fold"/>
</dbReference>
<organism evidence="3 4">
    <name type="scientific">Actinocorallia aurantiaca</name>
    <dbReference type="NCBI Taxonomy" id="46204"/>
    <lineage>
        <taxon>Bacteria</taxon>
        <taxon>Bacillati</taxon>
        <taxon>Actinomycetota</taxon>
        <taxon>Actinomycetes</taxon>
        <taxon>Streptosporangiales</taxon>
        <taxon>Thermomonosporaceae</taxon>
        <taxon>Actinocorallia</taxon>
    </lineage>
</organism>
<evidence type="ECO:0000313" key="3">
    <source>
        <dbReference type="EMBL" id="GAA2720846.1"/>
    </source>
</evidence>
<keyword evidence="1" id="KW-0378">Hydrolase</keyword>
<evidence type="ECO:0000256" key="1">
    <source>
        <dbReference type="ARBA" id="ARBA00022801"/>
    </source>
</evidence>
<evidence type="ECO:0000259" key="2">
    <source>
        <dbReference type="Pfam" id="PF00326"/>
    </source>
</evidence>
<reference evidence="3 4" key="1">
    <citation type="journal article" date="2019" name="Int. J. Syst. Evol. Microbiol.">
        <title>The Global Catalogue of Microorganisms (GCM) 10K type strain sequencing project: providing services to taxonomists for standard genome sequencing and annotation.</title>
        <authorList>
            <consortium name="The Broad Institute Genomics Platform"/>
            <consortium name="The Broad Institute Genome Sequencing Center for Infectious Disease"/>
            <person name="Wu L."/>
            <person name="Ma J."/>
        </authorList>
    </citation>
    <scope>NUCLEOTIDE SEQUENCE [LARGE SCALE GENOMIC DNA]</scope>
    <source>
        <strain evidence="3 4">JCM 8201</strain>
    </source>
</reference>
<name>A0ABN3TXI9_9ACTN</name>
<proteinExistence type="predicted"/>
<dbReference type="Gene3D" id="3.40.50.1820">
    <property type="entry name" value="alpha/beta hydrolase"/>
    <property type="match status" value="1"/>
</dbReference>
<protein>
    <recommendedName>
        <fullName evidence="2">Peptidase S9 prolyl oligopeptidase catalytic domain-containing protein</fullName>
    </recommendedName>
</protein>
<dbReference type="Proteomes" id="UP001501842">
    <property type="component" value="Unassembled WGS sequence"/>
</dbReference>
<dbReference type="SUPFAM" id="SSF53474">
    <property type="entry name" value="alpha/beta-Hydrolases"/>
    <property type="match status" value="1"/>
</dbReference>
<dbReference type="SUPFAM" id="SSF82171">
    <property type="entry name" value="DPP6 N-terminal domain-like"/>
    <property type="match status" value="1"/>
</dbReference>
<accession>A0ABN3TXI9</accession>
<evidence type="ECO:0000313" key="4">
    <source>
        <dbReference type="Proteomes" id="UP001501842"/>
    </source>
</evidence>
<dbReference type="InterPro" id="IPR001375">
    <property type="entry name" value="Peptidase_S9_cat"/>
</dbReference>
<sequence length="620" mass="65602">MTADARAAHEALAAVRLPMDVTADGGKLAFTVSSGEGQVVHVLDAAGRPRSLPGTDHALLRWIPGTGRLIAAAESRVEELDPETGEILWSEPFDGSVEDFSVTSDGRVLARVADPGSDRDGMHLGLRVPASEDPFVDVPGARLRRLVLARAGEPGSKAVPLGPLTVWEADWLGGETALAVVSADSAPSGYYKPELAVVDVRDGSTRTLLTTPWQLARPRISPDGTRAVVVEGLSIVSGRVLHVDLGSGEVTRWDAVDDVTDLGWLDADTLWFTGWSGTGVQGGVLRADGTLLHRWTASGALGGKDGQPSLAPCGPGWVAAVWESPEQPPEVAFGSLTTGGFATFTDFNTGPAALAEGVVREELSWEAPDGRTIEGLVIRPHGEGPFPLVVLAHGGPTWLWAQWFAPAESNQMALPLALAGAAVLLPNPRGSSGRGQEHARAVIGRFGEADLEDVLAGADKLIADGVADPERQAVAGLSYGGYLTAWAVARTRRFRAAVVMSGVPDWVSFRTASVIGGGYDVVYHRGADPATPEGREFLAARSPVFHAADVRTPTLILHGERDRVTPLGEAERLYQAFAAAGVPTRLVTYPREGHELIEPEHCADARDRILDWLTRHGVLA</sequence>
<dbReference type="Pfam" id="PF00326">
    <property type="entry name" value="Peptidase_S9"/>
    <property type="match status" value="1"/>
</dbReference>
<comment type="caution">
    <text evidence="3">The sequence shown here is derived from an EMBL/GenBank/DDBJ whole genome shotgun (WGS) entry which is preliminary data.</text>
</comment>
<dbReference type="PANTHER" id="PTHR42776">
    <property type="entry name" value="SERINE PEPTIDASE S9 FAMILY MEMBER"/>
    <property type="match status" value="1"/>
</dbReference>
<dbReference type="EMBL" id="BAAATZ010000003">
    <property type="protein sequence ID" value="GAA2720846.1"/>
    <property type="molecule type" value="Genomic_DNA"/>
</dbReference>
<gene>
    <name evidence="3" type="ORF">GCM10010439_09670</name>
</gene>
<dbReference type="PANTHER" id="PTHR42776:SF27">
    <property type="entry name" value="DIPEPTIDYL PEPTIDASE FAMILY MEMBER 6"/>
    <property type="match status" value="1"/>
</dbReference>
<feature type="domain" description="Peptidase S9 prolyl oligopeptidase catalytic" evidence="2">
    <location>
        <begin position="415"/>
        <end position="616"/>
    </location>
</feature>
<keyword evidence="4" id="KW-1185">Reference proteome</keyword>